<evidence type="ECO:0000313" key="6">
    <source>
        <dbReference type="Proteomes" id="UP000054771"/>
    </source>
</evidence>
<dbReference type="PANTHER" id="PTHR31306:SF8">
    <property type="entry name" value="GLYCOSYLTRANSFERASE FAMILY 34 PROTEIN"/>
    <property type="match status" value="1"/>
</dbReference>
<dbReference type="Pfam" id="PF05637">
    <property type="entry name" value="Glyco_transf_34"/>
    <property type="match status" value="1"/>
</dbReference>
<dbReference type="OrthoDB" id="407658at2759"/>
<sequence length="300" mass="34956">MNTYGHRGQRPRLKSVLHVALFLMGVFWVFRLFHNYSLGAQQPQPKVGKVMSVHGNHSVYERTLATHEQHSRHWGYPLFVLKSPMLDGYWNKLAILLSVMLQELAKPDDQRLEWLFWSDADTIVMNPNIPLEIFLPPPQLSHIHLLLTKDWNGLNNGVFPICVHPWSVEFLTAAISYPIVHPDIPLYWPDQSAMNNLFQENEYFAHSVVYVPLRWFNAYMRSPDGEMLNSDSPPQYQVHPGDYLVHFPGTPAEHLERTLGPYLDIAEAHRAEWEVPREETQYAREIEAFWKKQTPVVQEV</sequence>
<proteinExistence type="inferred from homology"/>
<dbReference type="GO" id="GO:0006487">
    <property type="term" value="P:protein N-linked glycosylation"/>
    <property type="evidence" value="ECO:0007669"/>
    <property type="project" value="TreeGrafter"/>
</dbReference>
<keyword evidence="4" id="KW-0472">Membrane</keyword>
<keyword evidence="4" id="KW-0812">Transmembrane</keyword>
<dbReference type="Proteomes" id="UP000054771">
    <property type="component" value="Unassembled WGS sequence"/>
</dbReference>
<comment type="similarity">
    <text evidence="1">Belongs to the glycosyltransferase 34 family.</text>
</comment>
<dbReference type="PANTHER" id="PTHR31306">
    <property type="entry name" value="ALPHA-1,6-MANNOSYLTRANSFERASE MNN11-RELATED"/>
    <property type="match status" value="1"/>
</dbReference>
<evidence type="ECO:0000256" key="1">
    <source>
        <dbReference type="ARBA" id="ARBA00005664"/>
    </source>
</evidence>
<evidence type="ECO:0000313" key="5">
    <source>
        <dbReference type="EMBL" id="CEL09294.1"/>
    </source>
</evidence>
<dbReference type="OMA" id="MNNGVFF"/>
<evidence type="ECO:0000256" key="2">
    <source>
        <dbReference type="ARBA" id="ARBA00022676"/>
    </source>
</evidence>
<keyword evidence="4" id="KW-1133">Transmembrane helix</keyword>
<dbReference type="STRING" id="454130.A0A0U5GEY2"/>
<organism evidence="5 6">
    <name type="scientific">Aspergillus calidoustus</name>
    <dbReference type="NCBI Taxonomy" id="454130"/>
    <lineage>
        <taxon>Eukaryota</taxon>
        <taxon>Fungi</taxon>
        <taxon>Dikarya</taxon>
        <taxon>Ascomycota</taxon>
        <taxon>Pezizomycotina</taxon>
        <taxon>Eurotiomycetes</taxon>
        <taxon>Eurotiomycetidae</taxon>
        <taxon>Eurotiales</taxon>
        <taxon>Aspergillaceae</taxon>
        <taxon>Aspergillus</taxon>
        <taxon>Aspergillus subgen. Nidulantes</taxon>
    </lineage>
</organism>
<dbReference type="InterPro" id="IPR029044">
    <property type="entry name" value="Nucleotide-diphossugar_trans"/>
</dbReference>
<dbReference type="InterPro" id="IPR008630">
    <property type="entry name" value="Glyco_trans_34"/>
</dbReference>
<keyword evidence="3" id="KW-0808">Transferase</keyword>
<dbReference type="SUPFAM" id="SSF53448">
    <property type="entry name" value="Nucleotide-diphospho-sugar transferases"/>
    <property type="match status" value="1"/>
</dbReference>
<keyword evidence="6" id="KW-1185">Reference proteome</keyword>
<dbReference type="EMBL" id="CDMC01000013">
    <property type="protein sequence ID" value="CEL09294.1"/>
    <property type="molecule type" value="Genomic_DNA"/>
</dbReference>
<reference evidence="6" key="1">
    <citation type="journal article" date="2016" name="Genome Announc.">
        <title>Draft genome sequences of fungus Aspergillus calidoustus.</title>
        <authorList>
            <person name="Horn F."/>
            <person name="Linde J."/>
            <person name="Mattern D.J."/>
            <person name="Walther G."/>
            <person name="Guthke R."/>
            <person name="Scherlach K."/>
            <person name="Martin K."/>
            <person name="Brakhage A.A."/>
            <person name="Petzke L."/>
            <person name="Valiante V."/>
        </authorList>
    </citation>
    <scope>NUCLEOTIDE SEQUENCE [LARGE SCALE GENOMIC DNA]</scope>
    <source>
        <strain evidence="6">SF006504</strain>
    </source>
</reference>
<gene>
    <name evidence="5" type="ORF">ASPCAL12432</name>
</gene>
<dbReference type="GO" id="GO:0000139">
    <property type="term" value="C:Golgi membrane"/>
    <property type="evidence" value="ECO:0007669"/>
    <property type="project" value="TreeGrafter"/>
</dbReference>
<dbReference type="GO" id="GO:0016757">
    <property type="term" value="F:glycosyltransferase activity"/>
    <property type="evidence" value="ECO:0007669"/>
    <property type="project" value="UniProtKB-KW"/>
</dbReference>
<dbReference type="AlphaFoldDB" id="A0A0U5GEY2"/>
<evidence type="ECO:0008006" key="7">
    <source>
        <dbReference type="Google" id="ProtNLM"/>
    </source>
</evidence>
<keyword evidence="2" id="KW-0328">Glycosyltransferase</keyword>
<evidence type="ECO:0000256" key="3">
    <source>
        <dbReference type="ARBA" id="ARBA00022679"/>
    </source>
</evidence>
<feature type="transmembrane region" description="Helical" evidence="4">
    <location>
        <begin position="16"/>
        <end position="34"/>
    </location>
</feature>
<evidence type="ECO:0000256" key="4">
    <source>
        <dbReference type="SAM" id="Phobius"/>
    </source>
</evidence>
<accession>A0A0U5GEY2</accession>
<name>A0A0U5GEY2_ASPCI</name>
<dbReference type="Gene3D" id="3.90.550.10">
    <property type="entry name" value="Spore Coat Polysaccharide Biosynthesis Protein SpsA, Chain A"/>
    <property type="match status" value="1"/>
</dbReference>
<protein>
    <recommendedName>
        <fullName evidence="7">Galactosyl transferase GMA12/MNN10 family protein</fullName>
    </recommendedName>
</protein>